<protein>
    <recommendedName>
        <fullName evidence="4">DUF5329 domain-containing protein</fullName>
    </recommendedName>
</protein>
<dbReference type="EMBL" id="AGZI01000040">
    <property type="protein sequence ID" value="EKU81681.1"/>
    <property type="molecule type" value="Genomic_DNA"/>
</dbReference>
<evidence type="ECO:0000256" key="1">
    <source>
        <dbReference type="SAM" id="SignalP"/>
    </source>
</evidence>
<keyword evidence="3" id="KW-1185">Reference proteome</keyword>
<organism evidence="2 3">
    <name type="scientific">Massilia timonae CCUG 45783</name>
    <dbReference type="NCBI Taxonomy" id="883126"/>
    <lineage>
        <taxon>Bacteria</taxon>
        <taxon>Pseudomonadati</taxon>
        <taxon>Pseudomonadota</taxon>
        <taxon>Betaproteobacteria</taxon>
        <taxon>Burkholderiales</taxon>
        <taxon>Oxalobacteraceae</taxon>
        <taxon>Telluria group</taxon>
        <taxon>Massilia</taxon>
    </lineage>
</organism>
<dbReference type="eggNOG" id="ENOG5032ZEV">
    <property type="taxonomic scope" value="Bacteria"/>
</dbReference>
<dbReference type="PATRIC" id="fig|883126.3.peg.3059"/>
<dbReference type="RefSeq" id="WP_005667779.1">
    <property type="nucleotide sequence ID" value="NZ_JH992924.1"/>
</dbReference>
<feature type="chain" id="PRO_5003926224" description="DUF5329 domain-containing protein" evidence="1">
    <location>
        <begin position="21"/>
        <end position="124"/>
    </location>
</feature>
<dbReference type="AlphaFoldDB" id="K9DEH1"/>
<evidence type="ECO:0008006" key="4">
    <source>
        <dbReference type="Google" id="ProtNLM"/>
    </source>
</evidence>
<accession>K9DEH1</accession>
<dbReference type="Pfam" id="PF17263">
    <property type="entry name" value="DUF5329"/>
    <property type="match status" value="1"/>
</dbReference>
<dbReference type="InterPro" id="IPR035242">
    <property type="entry name" value="DUF5329"/>
</dbReference>
<dbReference type="Proteomes" id="UP000009874">
    <property type="component" value="Unassembled WGS sequence"/>
</dbReference>
<feature type="signal peptide" evidence="1">
    <location>
        <begin position="1"/>
        <end position="20"/>
    </location>
</feature>
<comment type="caution">
    <text evidence="2">The sequence shown here is derived from an EMBL/GenBank/DDBJ whole genome shotgun (WGS) entry which is preliminary data.</text>
</comment>
<name>K9DEH1_9BURK</name>
<dbReference type="HOGENOM" id="CLU_128254_1_0_4"/>
<evidence type="ECO:0000313" key="2">
    <source>
        <dbReference type="EMBL" id="EKU81681.1"/>
    </source>
</evidence>
<sequence length="124" mass="13297">MMKPVVAAFLLAILPLSSLAAPAPAARQEIAHLIGYLTASGCSFQRNGSWHDAAQAAKHLQRKYDYLLKRDLVASSEDFIARAASESSLSGKPYLVRCGGNAPVASAAWLKAELAKYRAARPSR</sequence>
<gene>
    <name evidence="2" type="ORF">HMPREF9710_03036</name>
</gene>
<reference evidence="2 3" key="1">
    <citation type="submission" date="2012-09" db="EMBL/GenBank/DDBJ databases">
        <title>The Genome Sequence of Massilia timonae CCUG 45783.</title>
        <authorList>
            <consortium name="The Broad Institute Genome Sequencing Platform"/>
            <person name="Earl A."/>
            <person name="Ward D."/>
            <person name="Feldgarden M."/>
            <person name="Gevers D."/>
            <person name="Huys G."/>
            <person name="Walker B."/>
            <person name="Young S.K."/>
            <person name="Zeng Q."/>
            <person name="Gargeya S."/>
            <person name="Fitzgerald M."/>
            <person name="Haas B."/>
            <person name="Abouelleil A."/>
            <person name="Alvarado L."/>
            <person name="Arachchi H.M."/>
            <person name="Berlin A.M."/>
            <person name="Chapman S.B."/>
            <person name="Goldberg J."/>
            <person name="Griggs A."/>
            <person name="Gujja S."/>
            <person name="Hansen M."/>
            <person name="Howarth C."/>
            <person name="Imamovic A."/>
            <person name="Larimer J."/>
            <person name="McCowen C."/>
            <person name="Montmayeur A."/>
            <person name="Murphy C."/>
            <person name="Neiman D."/>
            <person name="Pearson M."/>
            <person name="Priest M."/>
            <person name="Roberts A."/>
            <person name="Saif S."/>
            <person name="Shea T."/>
            <person name="Sisk P."/>
            <person name="Sykes S."/>
            <person name="Wortman J."/>
            <person name="Nusbaum C."/>
            <person name="Birren B."/>
        </authorList>
    </citation>
    <scope>NUCLEOTIDE SEQUENCE [LARGE SCALE GENOMIC DNA]</scope>
    <source>
        <strain evidence="2 3">CCUG 45783</strain>
    </source>
</reference>
<proteinExistence type="predicted"/>
<keyword evidence="1" id="KW-0732">Signal</keyword>
<evidence type="ECO:0000313" key="3">
    <source>
        <dbReference type="Proteomes" id="UP000009874"/>
    </source>
</evidence>
<dbReference type="STRING" id="47229.LO55_731"/>